<evidence type="ECO:0000259" key="2">
    <source>
        <dbReference type="PROSITE" id="PS50405"/>
    </source>
</evidence>
<dbReference type="PANTHER" id="PTHR11571:SF150">
    <property type="entry name" value="GLUTATHIONE S-TRANSFERASE"/>
    <property type="match status" value="1"/>
</dbReference>
<evidence type="ECO:0000313" key="4">
    <source>
        <dbReference type="Proteomes" id="UP000807716"/>
    </source>
</evidence>
<dbReference type="PROSITE" id="PS50404">
    <property type="entry name" value="GST_NTER"/>
    <property type="match status" value="1"/>
</dbReference>
<dbReference type="InterPro" id="IPR050213">
    <property type="entry name" value="GST_superfamily"/>
</dbReference>
<dbReference type="SUPFAM" id="SSF47616">
    <property type="entry name" value="GST C-terminal domain-like"/>
    <property type="match status" value="1"/>
</dbReference>
<dbReference type="InterPro" id="IPR036249">
    <property type="entry name" value="Thioredoxin-like_sf"/>
</dbReference>
<accession>A0A9P6QB51</accession>
<reference evidence="3" key="1">
    <citation type="journal article" date="2020" name="Fungal Divers.">
        <title>Resolving the Mortierellaceae phylogeny through synthesis of multi-gene phylogenetics and phylogenomics.</title>
        <authorList>
            <person name="Vandepol N."/>
            <person name="Liber J."/>
            <person name="Desiro A."/>
            <person name="Na H."/>
            <person name="Kennedy M."/>
            <person name="Barry K."/>
            <person name="Grigoriev I.V."/>
            <person name="Miller A.N."/>
            <person name="O'Donnell K."/>
            <person name="Stajich J.E."/>
            <person name="Bonito G."/>
        </authorList>
    </citation>
    <scope>NUCLEOTIDE SEQUENCE</scope>
    <source>
        <strain evidence="3">BC1065</strain>
    </source>
</reference>
<proteinExistence type="predicted"/>
<dbReference type="InterPro" id="IPR010987">
    <property type="entry name" value="Glutathione-S-Trfase_C-like"/>
</dbReference>
<dbReference type="GO" id="GO:0006749">
    <property type="term" value="P:glutathione metabolic process"/>
    <property type="evidence" value="ECO:0007669"/>
    <property type="project" value="TreeGrafter"/>
</dbReference>
<organism evidence="3 4">
    <name type="scientific">Actinomortierella ambigua</name>
    <dbReference type="NCBI Taxonomy" id="1343610"/>
    <lineage>
        <taxon>Eukaryota</taxon>
        <taxon>Fungi</taxon>
        <taxon>Fungi incertae sedis</taxon>
        <taxon>Mucoromycota</taxon>
        <taxon>Mortierellomycotina</taxon>
        <taxon>Mortierellomycetes</taxon>
        <taxon>Mortierellales</taxon>
        <taxon>Mortierellaceae</taxon>
        <taxon>Actinomortierella</taxon>
    </lineage>
</organism>
<dbReference type="PANTHER" id="PTHR11571">
    <property type="entry name" value="GLUTATHIONE S-TRANSFERASE"/>
    <property type="match status" value="1"/>
</dbReference>
<dbReference type="PROSITE" id="PS50405">
    <property type="entry name" value="GST_CTER"/>
    <property type="match status" value="1"/>
</dbReference>
<feature type="domain" description="GST C-terminal" evidence="2">
    <location>
        <begin position="103"/>
        <end position="252"/>
    </location>
</feature>
<dbReference type="Pfam" id="PF14497">
    <property type="entry name" value="GST_C_3"/>
    <property type="match status" value="1"/>
</dbReference>
<evidence type="ECO:0008006" key="5">
    <source>
        <dbReference type="Google" id="ProtNLM"/>
    </source>
</evidence>
<dbReference type="InterPro" id="IPR040079">
    <property type="entry name" value="Glutathione_S-Trfase"/>
</dbReference>
<dbReference type="InterPro" id="IPR004046">
    <property type="entry name" value="GST_C"/>
</dbReference>
<dbReference type="InterPro" id="IPR004045">
    <property type="entry name" value="Glutathione_S-Trfase_N"/>
</dbReference>
<comment type="caution">
    <text evidence="3">The sequence shown here is derived from an EMBL/GenBank/DDBJ whole genome shotgun (WGS) entry which is preliminary data.</text>
</comment>
<name>A0A9P6QB51_9FUNG</name>
<dbReference type="Gene3D" id="3.40.30.10">
    <property type="entry name" value="Glutaredoxin"/>
    <property type="match status" value="1"/>
</dbReference>
<evidence type="ECO:0000259" key="1">
    <source>
        <dbReference type="PROSITE" id="PS50404"/>
    </source>
</evidence>
<dbReference type="Gene3D" id="1.20.1050.10">
    <property type="match status" value="1"/>
</dbReference>
<dbReference type="SFLD" id="SFLDS00019">
    <property type="entry name" value="Glutathione_Transferase_(cytos"/>
    <property type="match status" value="1"/>
</dbReference>
<dbReference type="SUPFAM" id="SSF52833">
    <property type="entry name" value="Thioredoxin-like"/>
    <property type="match status" value="1"/>
</dbReference>
<dbReference type="InterPro" id="IPR036282">
    <property type="entry name" value="Glutathione-S-Trfase_C_sf"/>
</dbReference>
<gene>
    <name evidence="3" type="ORF">DFQ27_002750</name>
</gene>
<keyword evidence="4" id="KW-1185">Reference proteome</keyword>
<feature type="domain" description="GST N-terminal" evidence="1">
    <location>
        <begin position="20"/>
        <end position="101"/>
    </location>
</feature>
<evidence type="ECO:0000313" key="3">
    <source>
        <dbReference type="EMBL" id="KAG0261827.1"/>
    </source>
</evidence>
<dbReference type="EMBL" id="JAAAJB010000205">
    <property type="protein sequence ID" value="KAG0261827.1"/>
    <property type="molecule type" value="Genomic_DNA"/>
</dbReference>
<protein>
    <recommendedName>
        <fullName evidence="5">Glutathione S-transferase</fullName>
    </recommendedName>
</protein>
<dbReference type="AlphaFoldDB" id="A0A9P6QB51"/>
<dbReference type="Proteomes" id="UP000807716">
    <property type="component" value="Unassembled WGS sequence"/>
</dbReference>
<dbReference type="GO" id="GO:0004364">
    <property type="term" value="F:glutathione transferase activity"/>
    <property type="evidence" value="ECO:0007669"/>
    <property type="project" value="TreeGrafter"/>
</dbReference>
<sequence>MVPFTNNKDAVHAIVGAKDAHYELEYFPVLFNSTGTRALLAYAGFSNKQTPIAPPDWPTYKPKTPNGYLPVLKVTKGPHHLNLCEVIAIDQFLGRQANLLGKDAYEEAVILAHHSSAQATFFESTMLEFFWPTVAQDDKAKQAGLEKLKTKIAEWARVVEGHLAANGDKGVLVGDSVTVADIKVVATVLALRNVMDAHHVDGLVTKEKTPRLLQLEKKLLEKDSYREWIESDAFVALKKGSEGFSRQFHSEFFVEK</sequence>
<dbReference type="OrthoDB" id="414243at2759"/>